<evidence type="ECO:0000256" key="3">
    <source>
        <dbReference type="ARBA" id="ARBA00022989"/>
    </source>
</evidence>
<reference evidence="9" key="2">
    <citation type="submission" date="2015-01" db="EMBL/GenBank/DDBJ databases">
        <title>Evolutionary Origins and Diversification of the Mycorrhizal Mutualists.</title>
        <authorList>
            <consortium name="DOE Joint Genome Institute"/>
            <consortium name="Mycorrhizal Genomics Consortium"/>
            <person name="Kohler A."/>
            <person name="Kuo A."/>
            <person name="Nagy L.G."/>
            <person name="Floudas D."/>
            <person name="Copeland A."/>
            <person name="Barry K.W."/>
            <person name="Cichocki N."/>
            <person name="Veneault-Fourrey C."/>
            <person name="LaButti K."/>
            <person name="Lindquist E.A."/>
            <person name="Lipzen A."/>
            <person name="Lundell T."/>
            <person name="Morin E."/>
            <person name="Murat C."/>
            <person name="Riley R."/>
            <person name="Ohm R."/>
            <person name="Sun H."/>
            <person name="Tunlid A."/>
            <person name="Henrissat B."/>
            <person name="Grigoriev I.V."/>
            <person name="Hibbett D.S."/>
            <person name="Martin F."/>
        </authorList>
    </citation>
    <scope>NUCLEOTIDE SEQUENCE [LARGE SCALE GENOMIC DNA]</scope>
    <source>
        <strain evidence="9">Zn</strain>
    </source>
</reference>
<accession>A0A0C3CLH2</accession>
<organism evidence="8 9">
    <name type="scientific">Oidiodendron maius (strain Zn)</name>
    <dbReference type="NCBI Taxonomy" id="913774"/>
    <lineage>
        <taxon>Eukaryota</taxon>
        <taxon>Fungi</taxon>
        <taxon>Dikarya</taxon>
        <taxon>Ascomycota</taxon>
        <taxon>Pezizomycotina</taxon>
        <taxon>Leotiomycetes</taxon>
        <taxon>Leotiomycetes incertae sedis</taxon>
        <taxon>Myxotrichaceae</taxon>
        <taxon>Oidiodendron</taxon>
    </lineage>
</organism>
<dbReference type="EMBL" id="KN832878">
    <property type="protein sequence ID" value="KIM99858.1"/>
    <property type="molecule type" value="Genomic_DNA"/>
</dbReference>
<proteinExistence type="inferred from homology"/>
<dbReference type="InterPro" id="IPR049326">
    <property type="entry name" value="Rhodopsin_dom_fungi"/>
</dbReference>
<keyword evidence="2 6" id="KW-0812">Transmembrane</keyword>
<feature type="transmembrane region" description="Helical" evidence="6">
    <location>
        <begin position="204"/>
        <end position="225"/>
    </location>
</feature>
<dbReference type="InParanoid" id="A0A0C3CLH2"/>
<evidence type="ECO:0000256" key="2">
    <source>
        <dbReference type="ARBA" id="ARBA00022692"/>
    </source>
</evidence>
<keyword evidence="9" id="KW-1185">Reference proteome</keyword>
<dbReference type="Proteomes" id="UP000054321">
    <property type="component" value="Unassembled WGS sequence"/>
</dbReference>
<feature type="domain" description="Rhodopsin" evidence="7">
    <location>
        <begin position="21"/>
        <end position="262"/>
    </location>
</feature>
<evidence type="ECO:0000256" key="5">
    <source>
        <dbReference type="ARBA" id="ARBA00038359"/>
    </source>
</evidence>
<feature type="transmembrane region" description="Helical" evidence="6">
    <location>
        <begin position="237"/>
        <end position="260"/>
    </location>
</feature>
<name>A0A0C3CLH2_OIDMZ</name>
<dbReference type="PANTHER" id="PTHR33048">
    <property type="entry name" value="PTH11-LIKE INTEGRAL MEMBRANE PROTEIN (AFU_ORTHOLOGUE AFUA_5G11245)"/>
    <property type="match status" value="1"/>
</dbReference>
<sequence>MSSFTIESWTWYGFAVTIVLLRFTARLLHFKTVLRLQVEDWLMLFVTCLYTILIAFLNLDATGETNLINPNDIPKLTQADIERRTWGSKVMTVVEQCMCAVQWGTKACLLILYWRLTGRFKRNVVVAVAAYVAISYLVMESLWFLYWCRPFHDYWETPTNNTQCTTALHHLIVNISFNLSSDLLIMSIPLPLLFRTRMDLTRKIFVIFPFLMGLFTIVCAILSKHLSFTQPFSAKWVFWYCREASTAMIVTNIPYSWALIQRVFRLKSFFRDSDDAITLPTHVPLGKPALSNPTTVELNMLYPVDDDRG</sequence>
<dbReference type="OrthoDB" id="3903189at2759"/>
<dbReference type="STRING" id="913774.A0A0C3CLH2"/>
<feature type="transmembrane region" description="Helical" evidence="6">
    <location>
        <begin position="41"/>
        <end position="59"/>
    </location>
</feature>
<keyword evidence="3 6" id="KW-1133">Transmembrane helix</keyword>
<dbReference type="PANTHER" id="PTHR33048:SF110">
    <property type="entry name" value="UBID FAMILY DECARBOXYLASE"/>
    <property type="match status" value="1"/>
</dbReference>
<dbReference type="GO" id="GO:0016020">
    <property type="term" value="C:membrane"/>
    <property type="evidence" value="ECO:0007669"/>
    <property type="project" value="UniProtKB-SubCell"/>
</dbReference>
<protein>
    <recommendedName>
        <fullName evidence="7">Rhodopsin domain-containing protein</fullName>
    </recommendedName>
</protein>
<feature type="transmembrane region" description="Helical" evidence="6">
    <location>
        <begin position="124"/>
        <end position="147"/>
    </location>
</feature>
<evidence type="ECO:0000259" key="7">
    <source>
        <dbReference type="Pfam" id="PF20684"/>
    </source>
</evidence>
<evidence type="ECO:0000313" key="8">
    <source>
        <dbReference type="EMBL" id="KIM99858.1"/>
    </source>
</evidence>
<reference evidence="8 9" key="1">
    <citation type="submission" date="2014-04" db="EMBL/GenBank/DDBJ databases">
        <authorList>
            <consortium name="DOE Joint Genome Institute"/>
            <person name="Kuo A."/>
            <person name="Martino E."/>
            <person name="Perotto S."/>
            <person name="Kohler A."/>
            <person name="Nagy L.G."/>
            <person name="Floudas D."/>
            <person name="Copeland A."/>
            <person name="Barry K.W."/>
            <person name="Cichocki N."/>
            <person name="Veneault-Fourrey C."/>
            <person name="LaButti K."/>
            <person name="Lindquist E.A."/>
            <person name="Lipzen A."/>
            <person name="Lundell T."/>
            <person name="Morin E."/>
            <person name="Murat C."/>
            <person name="Sun H."/>
            <person name="Tunlid A."/>
            <person name="Henrissat B."/>
            <person name="Grigoriev I.V."/>
            <person name="Hibbett D.S."/>
            <person name="Martin F."/>
            <person name="Nordberg H.P."/>
            <person name="Cantor M.N."/>
            <person name="Hua S.X."/>
        </authorList>
    </citation>
    <scope>NUCLEOTIDE SEQUENCE [LARGE SCALE GENOMIC DNA]</scope>
    <source>
        <strain evidence="8 9">Zn</strain>
    </source>
</reference>
<evidence type="ECO:0000256" key="4">
    <source>
        <dbReference type="ARBA" id="ARBA00023136"/>
    </source>
</evidence>
<dbReference type="AlphaFoldDB" id="A0A0C3CLH2"/>
<evidence type="ECO:0000256" key="6">
    <source>
        <dbReference type="SAM" id="Phobius"/>
    </source>
</evidence>
<evidence type="ECO:0000256" key="1">
    <source>
        <dbReference type="ARBA" id="ARBA00004141"/>
    </source>
</evidence>
<comment type="similarity">
    <text evidence="5">Belongs to the SAT4 family.</text>
</comment>
<evidence type="ECO:0000313" key="9">
    <source>
        <dbReference type="Proteomes" id="UP000054321"/>
    </source>
</evidence>
<gene>
    <name evidence="8" type="ORF">OIDMADRAFT_126262</name>
</gene>
<dbReference type="HOGENOM" id="CLU_019101_2_1_1"/>
<feature type="transmembrane region" description="Helical" evidence="6">
    <location>
        <begin position="167"/>
        <end position="192"/>
    </location>
</feature>
<comment type="subcellular location">
    <subcellularLocation>
        <location evidence="1">Membrane</location>
        <topology evidence="1">Multi-pass membrane protein</topology>
    </subcellularLocation>
</comment>
<dbReference type="Pfam" id="PF20684">
    <property type="entry name" value="Fung_rhodopsin"/>
    <property type="match status" value="1"/>
</dbReference>
<feature type="transmembrane region" description="Helical" evidence="6">
    <location>
        <begin position="12"/>
        <end position="29"/>
    </location>
</feature>
<keyword evidence="4 6" id="KW-0472">Membrane</keyword>
<dbReference type="InterPro" id="IPR052337">
    <property type="entry name" value="SAT4-like"/>
</dbReference>